<protein>
    <submittedName>
        <fullName evidence="5">Response regulator transcription factor</fullName>
    </submittedName>
</protein>
<keyword evidence="1" id="KW-0805">Transcription regulation</keyword>
<name>A0A545AUX2_9ACTN</name>
<sequence length="226" mass="24244">MTVVVSHRKFNLPTTSESEEDLAVVAASPVVRGGLAQLLAQIPGFRVTALTESLAELVARQSVPIVVIDLYGRRAEANDSQFWAGMPAGTRAIALCSPDDPPQLLTMLVGGVHALLTREATIGDLRTALHVTRKGGLHVATDLVDAVVARALPPESRGGRELTNREIEALRLVAKGYTHGQVSTRMGLTESTVNTYVKRIRHKLDAGNKAELTRRAIELGYVEPGA</sequence>
<evidence type="ECO:0000313" key="5">
    <source>
        <dbReference type="EMBL" id="TQS45071.1"/>
    </source>
</evidence>
<proteinExistence type="predicted"/>
<dbReference type="CDD" id="cd06170">
    <property type="entry name" value="LuxR_C_like"/>
    <property type="match status" value="1"/>
</dbReference>
<dbReference type="GO" id="GO:0006355">
    <property type="term" value="P:regulation of DNA-templated transcription"/>
    <property type="evidence" value="ECO:0007669"/>
    <property type="project" value="InterPro"/>
</dbReference>
<dbReference type="SUPFAM" id="SSF52172">
    <property type="entry name" value="CheY-like"/>
    <property type="match status" value="1"/>
</dbReference>
<dbReference type="InterPro" id="IPR011006">
    <property type="entry name" value="CheY-like_superfamily"/>
</dbReference>
<dbReference type="Pfam" id="PF00196">
    <property type="entry name" value="GerE"/>
    <property type="match status" value="1"/>
</dbReference>
<dbReference type="SMART" id="SM00421">
    <property type="entry name" value="HTH_LUXR"/>
    <property type="match status" value="1"/>
</dbReference>
<dbReference type="GO" id="GO:0003677">
    <property type="term" value="F:DNA binding"/>
    <property type="evidence" value="ECO:0007669"/>
    <property type="project" value="UniProtKB-KW"/>
</dbReference>
<evidence type="ECO:0000256" key="1">
    <source>
        <dbReference type="ARBA" id="ARBA00023015"/>
    </source>
</evidence>
<dbReference type="AlphaFoldDB" id="A0A545AUX2"/>
<dbReference type="PRINTS" id="PR00038">
    <property type="entry name" value="HTHLUXR"/>
</dbReference>
<keyword evidence="3" id="KW-0804">Transcription</keyword>
<dbReference type="PROSITE" id="PS50043">
    <property type="entry name" value="HTH_LUXR_2"/>
    <property type="match status" value="1"/>
</dbReference>
<keyword evidence="2" id="KW-0238">DNA-binding</keyword>
<evidence type="ECO:0000313" key="6">
    <source>
        <dbReference type="Proteomes" id="UP000317982"/>
    </source>
</evidence>
<dbReference type="InParanoid" id="A0A545AUX2"/>
<organism evidence="5 6">
    <name type="scientific">Cryptosporangium phraense</name>
    <dbReference type="NCBI Taxonomy" id="2593070"/>
    <lineage>
        <taxon>Bacteria</taxon>
        <taxon>Bacillati</taxon>
        <taxon>Actinomycetota</taxon>
        <taxon>Actinomycetes</taxon>
        <taxon>Cryptosporangiales</taxon>
        <taxon>Cryptosporangiaceae</taxon>
        <taxon>Cryptosporangium</taxon>
    </lineage>
</organism>
<dbReference type="PANTHER" id="PTHR44688:SF25">
    <property type="entry name" value="HTH LUXR-TYPE DOMAIN-CONTAINING PROTEIN"/>
    <property type="match status" value="1"/>
</dbReference>
<comment type="caution">
    <text evidence="5">The sequence shown here is derived from an EMBL/GenBank/DDBJ whole genome shotgun (WGS) entry which is preliminary data.</text>
</comment>
<gene>
    <name evidence="5" type="ORF">FL583_11265</name>
</gene>
<evidence type="ECO:0000256" key="2">
    <source>
        <dbReference type="ARBA" id="ARBA00023125"/>
    </source>
</evidence>
<evidence type="ECO:0000259" key="4">
    <source>
        <dbReference type="PROSITE" id="PS50043"/>
    </source>
</evidence>
<reference evidence="5 6" key="1">
    <citation type="submission" date="2019-07" db="EMBL/GenBank/DDBJ databases">
        <title>Cryptosporangium phraense sp. nov., isolated from plant litter.</title>
        <authorList>
            <person name="Suriyachadkun C."/>
        </authorList>
    </citation>
    <scope>NUCLEOTIDE SEQUENCE [LARGE SCALE GENOMIC DNA]</scope>
    <source>
        <strain evidence="5 6">A-T 5661</strain>
    </source>
</reference>
<dbReference type="OrthoDB" id="3176919at2"/>
<evidence type="ECO:0000256" key="3">
    <source>
        <dbReference type="ARBA" id="ARBA00023163"/>
    </source>
</evidence>
<dbReference type="InterPro" id="IPR016032">
    <property type="entry name" value="Sig_transdc_resp-reg_C-effctor"/>
</dbReference>
<dbReference type="SUPFAM" id="SSF46894">
    <property type="entry name" value="C-terminal effector domain of the bipartite response regulators"/>
    <property type="match status" value="1"/>
</dbReference>
<dbReference type="Gene3D" id="3.40.50.2300">
    <property type="match status" value="1"/>
</dbReference>
<feature type="domain" description="HTH luxR-type" evidence="4">
    <location>
        <begin position="155"/>
        <end position="220"/>
    </location>
</feature>
<keyword evidence="6" id="KW-1185">Reference proteome</keyword>
<dbReference type="EMBL" id="VIRS01000006">
    <property type="protein sequence ID" value="TQS45071.1"/>
    <property type="molecule type" value="Genomic_DNA"/>
</dbReference>
<dbReference type="PANTHER" id="PTHR44688">
    <property type="entry name" value="DNA-BINDING TRANSCRIPTIONAL ACTIVATOR DEVR_DOSR"/>
    <property type="match status" value="1"/>
</dbReference>
<dbReference type="Proteomes" id="UP000317982">
    <property type="component" value="Unassembled WGS sequence"/>
</dbReference>
<accession>A0A545AUX2</accession>
<dbReference type="RefSeq" id="WP_142704520.1">
    <property type="nucleotide sequence ID" value="NZ_VIRS01000006.1"/>
</dbReference>
<dbReference type="InterPro" id="IPR000792">
    <property type="entry name" value="Tscrpt_reg_LuxR_C"/>
</dbReference>